<evidence type="ECO:0000313" key="1">
    <source>
        <dbReference type="EMBL" id="JAH92715.1"/>
    </source>
</evidence>
<name>A0A0E9WT37_ANGAN</name>
<organism evidence="1">
    <name type="scientific">Anguilla anguilla</name>
    <name type="common">European freshwater eel</name>
    <name type="synonym">Muraena anguilla</name>
    <dbReference type="NCBI Taxonomy" id="7936"/>
    <lineage>
        <taxon>Eukaryota</taxon>
        <taxon>Metazoa</taxon>
        <taxon>Chordata</taxon>
        <taxon>Craniata</taxon>
        <taxon>Vertebrata</taxon>
        <taxon>Euteleostomi</taxon>
        <taxon>Actinopterygii</taxon>
        <taxon>Neopterygii</taxon>
        <taxon>Teleostei</taxon>
        <taxon>Anguilliformes</taxon>
        <taxon>Anguillidae</taxon>
        <taxon>Anguilla</taxon>
    </lineage>
</organism>
<dbReference type="AlphaFoldDB" id="A0A0E9WT37"/>
<reference evidence="1" key="2">
    <citation type="journal article" date="2015" name="Fish Shellfish Immunol.">
        <title>Early steps in the European eel (Anguilla anguilla)-Vibrio vulnificus interaction in the gills: Role of the RtxA13 toxin.</title>
        <authorList>
            <person name="Callol A."/>
            <person name="Pajuelo D."/>
            <person name="Ebbesson L."/>
            <person name="Teles M."/>
            <person name="MacKenzie S."/>
            <person name="Amaro C."/>
        </authorList>
    </citation>
    <scope>NUCLEOTIDE SEQUENCE</scope>
</reference>
<accession>A0A0E9WT37</accession>
<reference evidence="1" key="1">
    <citation type="submission" date="2014-11" db="EMBL/GenBank/DDBJ databases">
        <authorList>
            <person name="Amaro Gonzalez C."/>
        </authorList>
    </citation>
    <scope>NUCLEOTIDE SEQUENCE</scope>
</reference>
<protein>
    <submittedName>
        <fullName evidence="1">Uncharacterized protein</fullName>
    </submittedName>
</protein>
<proteinExistence type="predicted"/>
<dbReference type="EMBL" id="GBXM01015862">
    <property type="protein sequence ID" value="JAH92715.1"/>
    <property type="molecule type" value="Transcribed_RNA"/>
</dbReference>
<sequence>MWNSSPRTSQTTAHAWSLLQVQQAWGTESCTTSTGEVKHETVPTHGVSLTYTPAGV</sequence>